<dbReference type="CDD" id="cd00685">
    <property type="entry name" value="Trans_IPPS_HT"/>
    <property type="match status" value="1"/>
</dbReference>
<dbReference type="SFLD" id="SFLDG01017">
    <property type="entry name" value="Polyprenyl_Transferase_Like"/>
    <property type="match status" value="1"/>
</dbReference>
<dbReference type="Pfam" id="PF00348">
    <property type="entry name" value="polyprenyl_synt"/>
    <property type="match status" value="1"/>
</dbReference>
<keyword evidence="3 6" id="KW-0808">Transferase</keyword>
<dbReference type="AlphaFoldDB" id="A0A1F6CSB8"/>
<dbReference type="PROSITE" id="PS00723">
    <property type="entry name" value="POLYPRENYL_SYNTHASE_1"/>
    <property type="match status" value="1"/>
</dbReference>
<dbReference type="InterPro" id="IPR033749">
    <property type="entry name" value="Polyprenyl_synt_CS"/>
</dbReference>
<evidence type="ECO:0000256" key="6">
    <source>
        <dbReference type="RuleBase" id="RU004466"/>
    </source>
</evidence>
<dbReference type="GO" id="GO:0004659">
    <property type="term" value="F:prenyltransferase activity"/>
    <property type="evidence" value="ECO:0007669"/>
    <property type="project" value="InterPro"/>
</dbReference>
<accession>A0A1F6CSB8</accession>
<dbReference type="PROSITE" id="PS00444">
    <property type="entry name" value="POLYPRENYL_SYNTHASE_2"/>
    <property type="match status" value="1"/>
</dbReference>
<dbReference type="PANTHER" id="PTHR12001">
    <property type="entry name" value="GERANYLGERANYL PYROPHOSPHATE SYNTHASE"/>
    <property type="match status" value="1"/>
</dbReference>
<evidence type="ECO:0000256" key="1">
    <source>
        <dbReference type="ARBA" id="ARBA00001946"/>
    </source>
</evidence>
<evidence type="ECO:0000256" key="3">
    <source>
        <dbReference type="ARBA" id="ARBA00022679"/>
    </source>
</evidence>
<dbReference type="Gene3D" id="1.10.600.10">
    <property type="entry name" value="Farnesyl Diphosphate Synthase"/>
    <property type="match status" value="1"/>
</dbReference>
<dbReference type="SFLD" id="SFLDS00005">
    <property type="entry name" value="Isoprenoid_Synthase_Type_I"/>
    <property type="match status" value="1"/>
</dbReference>
<evidence type="ECO:0000313" key="7">
    <source>
        <dbReference type="EMBL" id="OGG52043.1"/>
    </source>
</evidence>
<dbReference type="Proteomes" id="UP000178606">
    <property type="component" value="Unassembled WGS sequence"/>
</dbReference>
<evidence type="ECO:0000256" key="4">
    <source>
        <dbReference type="ARBA" id="ARBA00022723"/>
    </source>
</evidence>
<dbReference type="EMBL" id="MFKF01000160">
    <property type="protein sequence ID" value="OGG52043.1"/>
    <property type="molecule type" value="Genomic_DNA"/>
</dbReference>
<comment type="similarity">
    <text evidence="2 6">Belongs to the FPP/GGPP synthase family.</text>
</comment>
<evidence type="ECO:0008006" key="9">
    <source>
        <dbReference type="Google" id="ProtNLM"/>
    </source>
</evidence>
<protein>
    <recommendedName>
        <fullName evidence="9">Polyprenyl synthetase</fullName>
    </recommendedName>
</protein>
<dbReference type="InterPro" id="IPR000092">
    <property type="entry name" value="Polyprenyl_synt"/>
</dbReference>
<dbReference type="SUPFAM" id="SSF48576">
    <property type="entry name" value="Terpenoid synthases"/>
    <property type="match status" value="1"/>
</dbReference>
<reference evidence="7 8" key="1">
    <citation type="journal article" date="2016" name="Nat. Commun.">
        <title>Thousands of microbial genomes shed light on interconnected biogeochemical processes in an aquifer system.</title>
        <authorList>
            <person name="Anantharaman K."/>
            <person name="Brown C.T."/>
            <person name="Hug L.A."/>
            <person name="Sharon I."/>
            <person name="Castelle C.J."/>
            <person name="Probst A.J."/>
            <person name="Thomas B.C."/>
            <person name="Singh A."/>
            <person name="Wilkins M.J."/>
            <person name="Karaoz U."/>
            <person name="Brodie E.L."/>
            <person name="Williams K.H."/>
            <person name="Hubbard S.S."/>
            <person name="Banfield J.F."/>
        </authorList>
    </citation>
    <scope>NUCLEOTIDE SEQUENCE [LARGE SCALE GENOMIC DNA]</scope>
    <source>
        <strain evidence="8">RIFCSPLOWO2_12_FULL_64_10</strain>
    </source>
</reference>
<evidence type="ECO:0000313" key="8">
    <source>
        <dbReference type="Proteomes" id="UP000178606"/>
    </source>
</evidence>
<comment type="cofactor">
    <cofactor evidence="1">
        <name>Mg(2+)</name>
        <dbReference type="ChEBI" id="CHEBI:18420"/>
    </cofactor>
</comment>
<evidence type="ECO:0000256" key="2">
    <source>
        <dbReference type="ARBA" id="ARBA00006706"/>
    </source>
</evidence>
<proteinExistence type="inferred from homology"/>
<name>A0A1F6CSB8_HANXR</name>
<organism evidence="7 8">
    <name type="scientific">Handelsmanbacteria sp. (strain RIFCSPLOWO2_12_FULL_64_10)</name>
    <dbReference type="NCBI Taxonomy" id="1817868"/>
    <lineage>
        <taxon>Bacteria</taxon>
        <taxon>Candidatus Handelsmaniibacteriota</taxon>
    </lineage>
</organism>
<comment type="caution">
    <text evidence="7">The sequence shown here is derived from an EMBL/GenBank/DDBJ whole genome shotgun (WGS) entry which is preliminary data.</text>
</comment>
<keyword evidence="5" id="KW-0460">Magnesium</keyword>
<sequence>MDQIIQPIQTGMDLFERRLESALVSQVEIVQCMARHIVAARGKRIRPALALLTAQALGGSESGRVIDAAVGIELLQTATLIHDDIVDSADTRRGVPSLNAIWGNQASVLMGDFLLSKSLQVLVGLKSQKVMEAAMQATQRMVEGELLEVEKGDAVITESVYLDLISKKTSALIALSCEVGAILSGGTPEQIAQMAAFGELLGLAFQITDDVLDFTGDSFVRGKPVGNDVKEKTITLPLIRALENCSNGEGDQIRARIESGIENGPDWQEIVAFVHRYDGIDYALKRASDYAEDASRRLSALSASEARQSLELANRHAVERQR</sequence>
<gene>
    <name evidence="7" type="ORF">A3F84_24755</name>
</gene>
<dbReference type="GO" id="GO:0046872">
    <property type="term" value="F:metal ion binding"/>
    <property type="evidence" value="ECO:0007669"/>
    <property type="project" value="UniProtKB-KW"/>
</dbReference>
<keyword evidence="4" id="KW-0479">Metal-binding</keyword>
<dbReference type="GO" id="GO:0008299">
    <property type="term" value="P:isoprenoid biosynthetic process"/>
    <property type="evidence" value="ECO:0007669"/>
    <property type="project" value="InterPro"/>
</dbReference>
<evidence type="ECO:0000256" key="5">
    <source>
        <dbReference type="ARBA" id="ARBA00022842"/>
    </source>
</evidence>
<dbReference type="InterPro" id="IPR008949">
    <property type="entry name" value="Isoprenoid_synthase_dom_sf"/>
</dbReference>
<dbReference type="PANTHER" id="PTHR12001:SF69">
    <property type="entry name" value="ALL TRANS-POLYPRENYL-DIPHOSPHATE SYNTHASE PDSS1"/>
    <property type="match status" value="1"/>
</dbReference>